<organism evidence="1 2">
    <name type="scientific">Liparis tanakae</name>
    <name type="common">Tanaka's snailfish</name>
    <dbReference type="NCBI Taxonomy" id="230148"/>
    <lineage>
        <taxon>Eukaryota</taxon>
        <taxon>Metazoa</taxon>
        <taxon>Chordata</taxon>
        <taxon>Craniata</taxon>
        <taxon>Vertebrata</taxon>
        <taxon>Euteleostomi</taxon>
        <taxon>Actinopterygii</taxon>
        <taxon>Neopterygii</taxon>
        <taxon>Teleostei</taxon>
        <taxon>Neoteleostei</taxon>
        <taxon>Acanthomorphata</taxon>
        <taxon>Eupercaria</taxon>
        <taxon>Perciformes</taxon>
        <taxon>Cottioidei</taxon>
        <taxon>Cottales</taxon>
        <taxon>Liparidae</taxon>
        <taxon>Liparis</taxon>
    </lineage>
</organism>
<reference evidence="1 2" key="1">
    <citation type="submission" date="2019-03" db="EMBL/GenBank/DDBJ databases">
        <title>First draft genome of Liparis tanakae, snailfish: a comprehensive survey of snailfish specific genes.</title>
        <authorList>
            <person name="Kim W."/>
            <person name="Song I."/>
            <person name="Jeong J.-H."/>
            <person name="Kim D."/>
            <person name="Kim S."/>
            <person name="Ryu S."/>
            <person name="Song J.Y."/>
            <person name="Lee S.K."/>
        </authorList>
    </citation>
    <scope>NUCLEOTIDE SEQUENCE [LARGE SCALE GENOMIC DNA]</scope>
    <source>
        <tissue evidence="1">Muscle</tissue>
    </source>
</reference>
<dbReference type="AlphaFoldDB" id="A0A4Z2I5B5"/>
<dbReference type="Proteomes" id="UP000314294">
    <property type="component" value="Unassembled WGS sequence"/>
</dbReference>
<proteinExistence type="predicted"/>
<gene>
    <name evidence="1" type="ORF">EYF80_016690</name>
</gene>
<protein>
    <submittedName>
        <fullName evidence="1">Uncharacterized protein</fullName>
    </submittedName>
</protein>
<accession>A0A4Z2I5B5</accession>
<evidence type="ECO:0000313" key="2">
    <source>
        <dbReference type="Proteomes" id="UP000314294"/>
    </source>
</evidence>
<keyword evidence="2" id="KW-1185">Reference proteome</keyword>
<evidence type="ECO:0000313" key="1">
    <source>
        <dbReference type="EMBL" id="TNN73020.1"/>
    </source>
</evidence>
<comment type="caution">
    <text evidence="1">The sequence shown here is derived from an EMBL/GenBank/DDBJ whole genome shotgun (WGS) entry which is preliminary data.</text>
</comment>
<sequence>MNRTAGVTTACGFPVGGNADFLLLGVQSAAHGVEEEVGGKQGRAGRARGGFFFCWVLVRMNRSARGLRVNGREITALQSVDRGNLRDLRMFFIVSMVSGGDAVLLFSLLPGPGPGELDWLTGPLDLAESEAGPGSLPLLPASSGLDMASFPMALPPSLCLLPQRPTTVPCMGLDSKADTALAHWLLAPGPSFTLPLPATH</sequence>
<name>A0A4Z2I5B5_9TELE</name>
<dbReference type="EMBL" id="SRLO01000129">
    <property type="protein sequence ID" value="TNN73020.1"/>
    <property type="molecule type" value="Genomic_DNA"/>
</dbReference>